<feature type="domain" description="Nudix hydrolase" evidence="3">
    <location>
        <begin position="35"/>
        <end position="163"/>
    </location>
</feature>
<proteinExistence type="predicted"/>
<dbReference type="SUPFAM" id="SSF55811">
    <property type="entry name" value="Nudix"/>
    <property type="match status" value="1"/>
</dbReference>
<dbReference type="InterPro" id="IPR015797">
    <property type="entry name" value="NUDIX_hydrolase-like_dom_sf"/>
</dbReference>
<evidence type="ECO:0000256" key="2">
    <source>
        <dbReference type="ARBA" id="ARBA00022801"/>
    </source>
</evidence>
<comment type="cofactor">
    <cofactor evidence="1">
        <name>Mg(2+)</name>
        <dbReference type="ChEBI" id="CHEBI:18420"/>
    </cofactor>
</comment>
<sequence>MPIPHEAKKVFSGEIFDVYQWEQVLFDGTTAVFEMLKRPNSVEVIATSGDKILVAEEEQPGRPPFYTLVGGRQEVGEPPEDAGKRELLEESGCASNDWELYKEFQPTSKIDWSVYIYIARNCQKTHEPSLDAGEKINILSLSFDDFVELATHENFRSKELTTDILKMRLIPGELEKFRQRICGM</sequence>
<reference evidence="4 5" key="1">
    <citation type="journal article" date="2016" name="Nat. Commun.">
        <title>Thousands of microbial genomes shed light on interconnected biogeochemical processes in an aquifer system.</title>
        <authorList>
            <person name="Anantharaman K."/>
            <person name="Brown C.T."/>
            <person name="Hug L.A."/>
            <person name="Sharon I."/>
            <person name="Castelle C.J."/>
            <person name="Probst A.J."/>
            <person name="Thomas B.C."/>
            <person name="Singh A."/>
            <person name="Wilkins M.J."/>
            <person name="Karaoz U."/>
            <person name="Brodie E.L."/>
            <person name="Williams K.H."/>
            <person name="Hubbard S.S."/>
            <person name="Banfield J.F."/>
        </authorList>
    </citation>
    <scope>NUCLEOTIDE SEQUENCE [LARGE SCALE GENOMIC DNA]</scope>
</reference>
<dbReference type="Pfam" id="PF00293">
    <property type="entry name" value="NUDIX"/>
    <property type="match status" value="1"/>
</dbReference>
<dbReference type="GO" id="GO:0016787">
    <property type="term" value="F:hydrolase activity"/>
    <property type="evidence" value="ECO:0007669"/>
    <property type="project" value="UniProtKB-KW"/>
</dbReference>
<dbReference type="PROSITE" id="PS51462">
    <property type="entry name" value="NUDIX"/>
    <property type="match status" value="1"/>
</dbReference>
<protein>
    <recommendedName>
        <fullName evidence="3">Nudix hydrolase domain-containing protein</fullName>
    </recommendedName>
</protein>
<organism evidence="4 5">
    <name type="scientific">Candidatus Magasanikbacteria bacterium RIFCSPHIGHO2_02_FULL_47_14</name>
    <dbReference type="NCBI Taxonomy" id="1798680"/>
    <lineage>
        <taxon>Bacteria</taxon>
        <taxon>Candidatus Magasanikiibacteriota</taxon>
    </lineage>
</organism>
<dbReference type="EMBL" id="MFQB01000002">
    <property type="protein sequence ID" value="OGH68921.1"/>
    <property type="molecule type" value="Genomic_DNA"/>
</dbReference>
<evidence type="ECO:0000259" key="3">
    <source>
        <dbReference type="PROSITE" id="PS51462"/>
    </source>
</evidence>
<evidence type="ECO:0000313" key="5">
    <source>
        <dbReference type="Proteomes" id="UP000176282"/>
    </source>
</evidence>
<keyword evidence="2" id="KW-0378">Hydrolase</keyword>
<name>A0A1F6MBB1_9BACT</name>
<dbReference type="STRING" id="1798680.A3J66_02145"/>
<evidence type="ECO:0000313" key="4">
    <source>
        <dbReference type="EMBL" id="OGH68921.1"/>
    </source>
</evidence>
<dbReference type="Gene3D" id="3.90.79.10">
    <property type="entry name" value="Nucleoside Triphosphate Pyrophosphohydrolase"/>
    <property type="match status" value="1"/>
</dbReference>
<comment type="caution">
    <text evidence="4">The sequence shown here is derived from an EMBL/GenBank/DDBJ whole genome shotgun (WGS) entry which is preliminary data.</text>
</comment>
<dbReference type="CDD" id="cd03424">
    <property type="entry name" value="NUDIX_ADPRase_Nudt5_UGPPase_Nudt14"/>
    <property type="match status" value="1"/>
</dbReference>
<accession>A0A1F6MBB1</accession>
<evidence type="ECO:0000256" key="1">
    <source>
        <dbReference type="ARBA" id="ARBA00001946"/>
    </source>
</evidence>
<gene>
    <name evidence="4" type="ORF">A3J66_02145</name>
</gene>
<dbReference type="Proteomes" id="UP000176282">
    <property type="component" value="Unassembled WGS sequence"/>
</dbReference>
<dbReference type="PANTHER" id="PTHR43046">
    <property type="entry name" value="GDP-MANNOSE MANNOSYL HYDROLASE"/>
    <property type="match status" value="1"/>
</dbReference>
<dbReference type="PANTHER" id="PTHR43046:SF14">
    <property type="entry name" value="MUTT_NUDIX FAMILY PROTEIN"/>
    <property type="match status" value="1"/>
</dbReference>
<dbReference type="AlphaFoldDB" id="A0A1F6MBB1"/>
<dbReference type="InterPro" id="IPR000086">
    <property type="entry name" value="NUDIX_hydrolase_dom"/>
</dbReference>